<evidence type="ECO:0000313" key="3">
    <source>
        <dbReference type="Proteomes" id="UP000184432"/>
    </source>
</evidence>
<dbReference type="AlphaFoldDB" id="A0A1M6KU47"/>
<proteinExistence type="predicted"/>
<organism evidence="2 3">
    <name type="scientific">Aquimarina spongiae</name>
    <dbReference type="NCBI Taxonomy" id="570521"/>
    <lineage>
        <taxon>Bacteria</taxon>
        <taxon>Pseudomonadati</taxon>
        <taxon>Bacteroidota</taxon>
        <taxon>Flavobacteriia</taxon>
        <taxon>Flavobacteriales</taxon>
        <taxon>Flavobacteriaceae</taxon>
        <taxon>Aquimarina</taxon>
    </lineage>
</organism>
<dbReference type="Pfam" id="PF08896">
    <property type="entry name" value="DUF1842"/>
    <property type="match status" value="1"/>
</dbReference>
<dbReference type="OrthoDB" id="7561690at2"/>
<evidence type="ECO:0000313" key="2">
    <source>
        <dbReference type="EMBL" id="SHJ62485.1"/>
    </source>
</evidence>
<protein>
    <recommendedName>
        <fullName evidence="1">DUF1842 domain-containing protein</fullName>
    </recommendedName>
</protein>
<feature type="domain" description="DUF1842" evidence="1">
    <location>
        <begin position="15"/>
        <end position="122"/>
    </location>
</feature>
<dbReference type="STRING" id="570521.SAMN04488508_11269"/>
<gene>
    <name evidence="2" type="ORF">SAMN04488508_11269</name>
</gene>
<dbReference type="RefSeq" id="WP_073321353.1">
    <property type="nucleotide sequence ID" value="NZ_FQYP01000012.1"/>
</dbReference>
<reference evidence="3" key="1">
    <citation type="submission" date="2016-11" db="EMBL/GenBank/DDBJ databases">
        <authorList>
            <person name="Varghese N."/>
            <person name="Submissions S."/>
        </authorList>
    </citation>
    <scope>NUCLEOTIDE SEQUENCE [LARGE SCALE GENOMIC DNA]</scope>
    <source>
        <strain evidence="3">DSM 22623</strain>
    </source>
</reference>
<dbReference type="InterPro" id="IPR014992">
    <property type="entry name" value="DUF1842"/>
</dbReference>
<evidence type="ECO:0000259" key="1">
    <source>
        <dbReference type="Pfam" id="PF08896"/>
    </source>
</evidence>
<accession>A0A1M6KU47</accession>
<dbReference type="EMBL" id="FQYP01000012">
    <property type="protein sequence ID" value="SHJ62485.1"/>
    <property type="molecule type" value="Genomic_DNA"/>
</dbReference>
<dbReference type="Proteomes" id="UP000184432">
    <property type="component" value="Unassembled WGS sequence"/>
</dbReference>
<name>A0A1M6KU47_9FLAO</name>
<sequence>MSTAQLESNSAIAEAYLAKGTIGNVGMPGAPIAHFSLVVVPSKNTVSGSVEITQAIENGNTGIFSVKGNIRSTGYGKVTKIVNLEGEYIYSFPPPAIGSILQRFTAYMDIDDSWNGQGGFSYGGGKINNVPVYSEH</sequence>
<keyword evidence="3" id="KW-1185">Reference proteome</keyword>